<name>A0A1I1IP86_9BACT</name>
<dbReference type="AlphaFoldDB" id="A0A1I1IP86"/>
<dbReference type="Pfam" id="PF03860">
    <property type="entry name" value="Csp"/>
    <property type="match status" value="1"/>
</dbReference>
<protein>
    <recommendedName>
        <fullName evidence="3">Four-helix bundle copper-binding protein</fullName>
    </recommendedName>
</protein>
<accession>A0A1I1IP86</accession>
<dbReference type="PANTHER" id="PTHR37310">
    <property type="entry name" value="CYTOPLASMIC PROTEIN-RELATED"/>
    <property type="match status" value="1"/>
</dbReference>
<keyword evidence="2" id="KW-1185">Reference proteome</keyword>
<evidence type="ECO:0000313" key="1">
    <source>
        <dbReference type="EMBL" id="SFC35040.1"/>
    </source>
</evidence>
<sequence length="118" mass="12922">MEMTQHNRTHVDTCFDCAEACERCVTACLEMGDKDGKGHDMTACIKLCRDCADICTLCGRLDARGSDFSRDFMVLCAEVCEACAEECEKHAGHHAHCKACAEACRKCADECRSMSANA</sequence>
<reference evidence="1 2" key="1">
    <citation type="submission" date="2016-10" db="EMBL/GenBank/DDBJ databases">
        <authorList>
            <person name="de Groot N.N."/>
        </authorList>
    </citation>
    <scope>NUCLEOTIDE SEQUENCE [LARGE SCALE GENOMIC DNA]</scope>
    <source>
        <strain evidence="1 2">DSM 26130</strain>
    </source>
</reference>
<dbReference type="InterPro" id="IPR005560">
    <property type="entry name" value="Csp_YhjQ"/>
</dbReference>
<dbReference type="PANTHER" id="PTHR37310:SF1">
    <property type="entry name" value="CYTOPLASMIC PROTEIN"/>
    <property type="match status" value="1"/>
</dbReference>
<proteinExistence type="predicted"/>
<dbReference type="CDD" id="cd08026">
    <property type="entry name" value="DUF326"/>
    <property type="match status" value="1"/>
</dbReference>
<gene>
    <name evidence="1" type="ORF">SAMN05216167_101932</name>
</gene>
<evidence type="ECO:0008006" key="3">
    <source>
        <dbReference type="Google" id="ProtNLM"/>
    </source>
</evidence>
<dbReference type="OrthoDB" id="5396211at2"/>
<dbReference type="Gene3D" id="1.20.1270.360">
    <property type="match status" value="1"/>
</dbReference>
<evidence type="ECO:0000313" key="2">
    <source>
        <dbReference type="Proteomes" id="UP000198598"/>
    </source>
</evidence>
<dbReference type="InterPro" id="IPR044543">
    <property type="entry name" value="YHJQ-like"/>
</dbReference>
<organism evidence="1 2">
    <name type="scientific">Spirosoma endophyticum</name>
    <dbReference type="NCBI Taxonomy" id="662367"/>
    <lineage>
        <taxon>Bacteria</taxon>
        <taxon>Pseudomonadati</taxon>
        <taxon>Bacteroidota</taxon>
        <taxon>Cytophagia</taxon>
        <taxon>Cytophagales</taxon>
        <taxon>Cytophagaceae</taxon>
        <taxon>Spirosoma</taxon>
    </lineage>
</organism>
<dbReference type="EMBL" id="FOLQ01000001">
    <property type="protein sequence ID" value="SFC35040.1"/>
    <property type="molecule type" value="Genomic_DNA"/>
</dbReference>
<dbReference type="STRING" id="662367.SAMN05216167_101932"/>
<dbReference type="Proteomes" id="UP000198598">
    <property type="component" value="Unassembled WGS sequence"/>
</dbReference>
<dbReference type="RefSeq" id="WP_093823321.1">
    <property type="nucleotide sequence ID" value="NZ_FOLQ01000001.1"/>
</dbReference>